<gene>
    <name evidence="1" type="ORF">FA95DRAFT_831445</name>
</gene>
<evidence type="ECO:0000313" key="1">
    <source>
        <dbReference type="EMBL" id="KAI0040670.1"/>
    </source>
</evidence>
<comment type="caution">
    <text evidence="1">The sequence shown here is derived from an EMBL/GenBank/DDBJ whole genome shotgun (WGS) entry which is preliminary data.</text>
</comment>
<organism evidence="1 2">
    <name type="scientific">Auriscalpium vulgare</name>
    <dbReference type="NCBI Taxonomy" id="40419"/>
    <lineage>
        <taxon>Eukaryota</taxon>
        <taxon>Fungi</taxon>
        <taxon>Dikarya</taxon>
        <taxon>Basidiomycota</taxon>
        <taxon>Agaricomycotina</taxon>
        <taxon>Agaricomycetes</taxon>
        <taxon>Russulales</taxon>
        <taxon>Auriscalpiaceae</taxon>
        <taxon>Auriscalpium</taxon>
    </lineage>
</organism>
<sequence>MSTGVRGRMGSPCRSFSSASSGALMRLVHDARGSSRAHRRSSRVRTACAPCASSDFFLVTASSTRWRRGDSASSRMRKVRLDRGFSSCARLWMSSRCVDALRPRLGRMRKHDCLSSSVGVPAGPATTWCGYMTLLTSCGRTSMRSGSQAIWQGGMPHIESDLGLCAHMKVSKSNRSERKLA</sequence>
<reference evidence="1" key="2">
    <citation type="journal article" date="2022" name="New Phytol.">
        <title>Evolutionary transition to the ectomycorrhizal habit in the genomes of a hyperdiverse lineage of mushroom-forming fungi.</title>
        <authorList>
            <person name="Looney B."/>
            <person name="Miyauchi S."/>
            <person name="Morin E."/>
            <person name="Drula E."/>
            <person name="Courty P.E."/>
            <person name="Kohler A."/>
            <person name="Kuo A."/>
            <person name="LaButti K."/>
            <person name="Pangilinan J."/>
            <person name="Lipzen A."/>
            <person name="Riley R."/>
            <person name="Andreopoulos W."/>
            <person name="He G."/>
            <person name="Johnson J."/>
            <person name="Nolan M."/>
            <person name="Tritt A."/>
            <person name="Barry K.W."/>
            <person name="Grigoriev I.V."/>
            <person name="Nagy L.G."/>
            <person name="Hibbett D."/>
            <person name="Henrissat B."/>
            <person name="Matheny P.B."/>
            <person name="Labbe J."/>
            <person name="Martin F.M."/>
        </authorList>
    </citation>
    <scope>NUCLEOTIDE SEQUENCE</scope>
    <source>
        <strain evidence="1">FP105234-sp</strain>
    </source>
</reference>
<protein>
    <submittedName>
        <fullName evidence="1">Uncharacterized protein</fullName>
    </submittedName>
</protein>
<proteinExistence type="predicted"/>
<reference evidence="1" key="1">
    <citation type="submission" date="2021-02" db="EMBL/GenBank/DDBJ databases">
        <authorList>
            <consortium name="DOE Joint Genome Institute"/>
            <person name="Ahrendt S."/>
            <person name="Looney B.P."/>
            <person name="Miyauchi S."/>
            <person name="Morin E."/>
            <person name="Drula E."/>
            <person name="Courty P.E."/>
            <person name="Chicoki N."/>
            <person name="Fauchery L."/>
            <person name="Kohler A."/>
            <person name="Kuo A."/>
            <person name="Labutti K."/>
            <person name="Pangilinan J."/>
            <person name="Lipzen A."/>
            <person name="Riley R."/>
            <person name="Andreopoulos W."/>
            <person name="He G."/>
            <person name="Johnson J."/>
            <person name="Barry K.W."/>
            <person name="Grigoriev I.V."/>
            <person name="Nagy L."/>
            <person name="Hibbett D."/>
            <person name="Henrissat B."/>
            <person name="Matheny P.B."/>
            <person name="Labbe J."/>
            <person name="Martin F."/>
        </authorList>
    </citation>
    <scope>NUCLEOTIDE SEQUENCE</scope>
    <source>
        <strain evidence="1">FP105234-sp</strain>
    </source>
</reference>
<dbReference type="EMBL" id="MU276176">
    <property type="protein sequence ID" value="KAI0040670.1"/>
    <property type="molecule type" value="Genomic_DNA"/>
</dbReference>
<accession>A0ACB8R9R7</accession>
<keyword evidence="2" id="KW-1185">Reference proteome</keyword>
<name>A0ACB8R9R7_9AGAM</name>
<evidence type="ECO:0000313" key="2">
    <source>
        <dbReference type="Proteomes" id="UP000814033"/>
    </source>
</evidence>
<dbReference type="Proteomes" id="UP000814033">
    <property type="component" value="Unassembled WGS sequence"/>
</dbReference>